<evidence type="ECO:0000256" key="1">
    <source>
        <dbReference type="ARBA" id="ARBA00001917"/>
    </source>
</evidence>
<dbReference type="InterPro" id="IPR000262">
    <property type="entry name" value="FMN-dep_DH"/>
</dbReference>
<evidence type="ECO:0000313" key="8">
    <source>
        <dbReference type="Proteomes" id="UP001237448"/>
    </source>
</evidence>
<evidence type="ECO:0000259" key="6">
    <source>
        <dbReference type="PROSITE" id="PS51349"/>
    </source>
</evidence>
<evidence type="ECO:0000256" key="3">
    <source>
        <dbReference type="ARBA" id="ARBA00022643"/>
    </source>
</evidence>
<evidence type="ECO:0000313" key="7">
    <source>
        <dbReference type="EMBL" id="MDQ0394431.1"/>
    </source>
</evidence>
<dbReference type="SUPFAM" id="SSF51395">
    <property type="entry name" value="FMN-linked oxidoreductases"/>
    <property type="match status" value="1"/>
</dbReference>
<feature type="domain" description="FMN hydroxy acid dehydrogenase" evidence="6">
    <location>
        <begin position="1"/>
        <end position="350"/>
    </location>
</feature>
<dbReference type="InterPro" id="IPR012133">
    <property type="entry name" value="Alpha-hydoxy_acid_DH_FMN"/>
</dbReference>
<keyword evidence="3" id="KW-0288">FMN</keyword>
<dbReference type="Gene3D" id="3.20.20.70">
    <property type="entry name" value="Aldolase class I"/>
    <property type="match status" value="1"/>
</dbReference>
<proteinExistence type="inferred from homology"/>
<keyword evidence="8" id="KW-1185">Reference proteome</keyword>
<dbReference type="InterPro" id="IPR013785">
    <property type="entry name" value="Aldolase_TIM"/>
</dbReference>
<dbReference type="Proteomes" id="UP001237448">
    <property type="component" value="Unassembled WGS sequence"/>
</dbReference>
<dbReference type="RefSeq" id="WP_307431433.1">
    <property type="nucleotide sequence ID" value="NZ_JAUSVK010000001.1"/>
</dbReference>
<dbReference type="PANTHER" id="PTHR10578:SF107">
    <property type="entry name" value="2-HYDROXYACID OXIDASE 1"/>
    <property type="match status" value="1"/>
</dbReference>
<dbReference type="EMBL" id="JAUSVK010000001">
    <property type="protein sequence ID" value="MDQ0394431.1"/>
    <property type="molecule type" value="Genomic_DNA"/>
</dbReference>
<comment type="caution">
    <text evidence="7">The sequence shown here is derived from an EMBL/GenBank/DDBJ whole genome shotgun (WGS) entry which is preliminary data.</text>
</comment>
<comment type="cofactor">
    <cofactor evidence="1">
        <name>FMN</name>
        <dbReference type="ChEBI" id="CHEBI:58210"/>
    </cofactor>
</comment>
<keyword evidence="2" id="KW-0285">Flavoprotein</keyword>
<reference evidence="7 8" key="1">
    <citation type="submission" date="2023-07" db="EMBL/GenBank/DDBJ databases">
        <title>Genomic Encyclopedia of Type Strains, Phase IV (KMG-IV): sequencing the most valuable type-strain genomes for metagenomic binning, comparative biology and taxonomic classification.</title>
        <authorList>
            <person name="Goeker M."/>
        </authorList>
    </citation>
    <scope>NUCLEOTIDE SEQUENCE [LARGE SCALE GENOMIC DNA]</scope>
    <source>
        <strain evidence="7 8">DSM 5896</strain>
    </source>
</reference>
<evidence type="ECO:0000256" key="5">
    <source>
        <dbReference type="ARBA" id="ARBA00024042"/>
    </source>
</evidence>
<evidence type="ECO:0000256" key="4">
    <source>
        <dbReference type="ARBA" id="ARBA00023002"/>
    </source>
</evidence>
<sequence>MSIKTDLHAAARRALGEELHRYVQGQPIDLAEGAGDPNEAAFAAYRLIPRTMRGQAGIDLATPFFGEDLPAPLAVGAYAADRLLSPDGIGPIAKVCHALGLPLIVSEECITPLAEIAAMHGRLWLQLRAAGPKDRVLRLVDEAARHGARGVVLTVLAPVHPRPGLHPGGVDIAGRIGERGWSTIGDPSGVAALPPFPAWSWTDVADVQRHAAAAGLAVIAKGILHPDDGAAALETGCAGLLVSNIGARQFGRWVAAVDRIGTVRARCGDKAAILVDGGIRNGGDIVIASLLGADIAVVVRPVILALAAGGESAVRRLLLSLIDETAAIASWMGAAKLGDLGADQIIRAQA</sequence>
<dbReference type="Pfam" id="PF01070">
    <property type="entry name" value="FMN_dh"/>
    <property type="match status" value="1"/>
</dbReference>
<comment type="similarity">
    <text evidence="5">Belongs to the FMN-dependent alpha-hydroxy acid dehydrogenase family.</text>
</comment>
<dbReference type="PANTHER" id="PTHR10578">
    <property type="entry name" value="S -2-HYDROXY-ACID OXIDASE-RELATED"/>
    <property type="match status" value="1"/>
</dbReference>
<dbReference type="PROSITE" id="PS51349">
    <property type="entry name" value="FMN_HYDROXY_ACID_DH_2"/>
    <property type="match status" value="1"/>
</dbReference>
<name>A0ABU0FIU3_9HYPH</name>
<protein>
    <submittedName>
        <fullName evidence="7">Isopentenyl diphosphate isomerase/L-lactate dehydrogenase-like FMN-dependent dehydrogenase</fullName>
    </submittedName>
</protein>
<dbReference type="PIRSF" id="PIRSF000138">
    <property type="entry name" value="Al-hdrx_acd_dh"/>
    <property type="match status" value="1"/>
</dbReference>
<dbReference type="InterPro" id="IPR037396">
    <property type="entry name" value="FMN_HAD"/>
</dbReference>
<accession>A0ABU0FIU3</accession>
<gene>
    <name evidence="7" type="ORF">J3R73_004223</name>
</gene>
<organism evidence="7 8">
    <name type="scientific">Labrys monachus</name>
    <dbReference type="NCBI Taxonomy" id="217067"/>
    <lineage>
        <taxon>Bacteria</taxon>
        <taxon>Pseudomonadati</taxon>
        <taxon>Pseudomonadota</taxon>
        <taxon>Alphaproteobacteria</taxon>
        <taxon>Hyphomicrobiales</taxon>
        <taxon>Xanthobacteraceae</taxon>
        <taxon>Labrys</taxon>
    </lineage>
</organism>
<evidence type="ECO:0000256" key="2">
    <source>
        <dbReference type="ARBA" id="ARBA00022630"/>
    </source>
</evidence>
<keyword evidence="4" id="KW-0560">Oxidoreductase</keyword>